<organism evidence="3 4">
    <name type="scientific">Mesorhizobium japonicum</name>
    <dbReference type="NCBI Taxonomy" id="2066070"/>
    <lineage>
        <taxon>Bacteria</taxon>
        <taxon>Pseudomonadati</taxon>
        <taxon>Pseudomonadota</taxon>
        <taxon>Alphaproteobacteria</taxon>
        <taxon>Hyphomicrobiales</taxon>
        <taxon>Phyllobacteriaceae</taxon>
        <taxon>Mesorhizobium</taxon>
    </lineage>
</organism>
<dbReference type="PROSITE" id="PS50104">
    <property type="entry name" value="TIR"/>
    <property type="match status" value="1"/>
</dbReference>
<gene>
    <name evidence="3" type="ORF">DNR46_32030</name>
</gene>
<dbReference type="AlphaFoldDB" id="A0A3M9X2Y8"/>
<name>A0A3M9X2Y8_9HYPH</name>
<comment type="caution">
    <text evidence="3">The sequence shown here is derived from an EMBL/GenBank/DDBJ whole genome shotgun (WGS) entry which is preliminary data.</text>
</comment>
<dbReference type="Gene3D" id="3.40.50.10140">
    <property type="entry name" value="Toll/interleukin-1 receptor homology (TIR) domain"/>
    <property type="match status" value="1"/>
</dbReference>
<dbReference type="Proteomes" id="UP000275436">
    <property type="component" value="Unassembled WGS sequence"/>
</dbReference>
<dbReference type="EMBL" id="QKOD01000015">
    <property type="protein sequence ID" value="RNJ41828.1"/>
    <property type="molecule type" value="Genomic_DNA"/>
</dbReference>
<dbReference type="InterPro" id="IPR000157">
    <property type="entry name" value="TIR_dom"/>
</dbReference>
<feature type="region of interest" description="Disordered" evidence="1">
    <location>
        <begin position="621"/>
        <end position="642"/>
    </location>
</feature>
<dbReference type="GO" id="GO:0007165">
    <property type="term" value="P:signal transduction"/>
    <property type="evidence" value="ECO:0007669"/>
    <property type="project" value="InterPro"/>
</dbReference>
<dbReference type="Pfam" id="PF13676">
    <property type="entry name" value="TIR_2"/>
    <property type="match status" value="1"/>
</dbReference>
<feature type="domain" description="TIR" evidence="2">
    <location>
        <begin position="187"/>
        <end position="322"/>
    </location>
</feature>
<evidence type="ECO:0000259" key="2">
    <source>
        <dbReference type="PROSITE" id="PS50104"/>
    </source>
</evidence>
<protein>
    <recommendedName>
        <fullName evidence="2">TIR domain-containing protein</fullName>
    </recommendedName>
</protein>
<accession>A0A3M9X2Y8</accession>
<dbReference type="SUPFAM" id="SSF52200">
    <property type="entry name" value="Toll/Interleukin receptor TIR domain"/>
    <property type="match status" value="1"/>
</dbReference>
<proteinExistence type="predicted"/>
<evidence type="ECO:0000256" key="1">
    <source>
        <dbReference type="SAM" id="MobiDB-lite"/>
    </source>
</evidence>
<reference evidence="3 4" key="1">
    <citation type="journal article" date="2018" name="Mol. Plant Microbe Interact.">
        <title>Taxonomically Different Co-Microsymbionts of a Relict Legume, Oxytropis popoviana, Have Complementary Sets of Symbiotic Genes and Together Increase the Efficiency of Plant Nodulation.</title>
        <authorList>
            <person name="Safronova V."/>
            <person name="Belimov A."/>
            <person name="Sazanova A."/>
            <person name="Chirak E."/>
            <person name="Verkhozina A."/>
            <person name="Kuznetsova I."/>
            <person name="Andronov E."/>
            <person name="Puhalsky J."/>
            <person name="Tikhonovich I."/>
        </authorList>
    </citation>
    <scope>NUCLEOTIDE SEQUENCE [LARGE SCALE GENOMIC DNA]</scope>
    <source>
        <strain evidence="3 4">Opo-235</strain>
    </source>
</reference>
<sequence length="642" mass="70965">MAYDFSSLSHNEFEDLARDLVGREIDKRFEAFPEGPDDAMDGRHALAGGDIVLQAKHYHRSGFSALKSKMKSERTAIDGLAPSRYILVTSASLTPKNKTALAEIVGPALQGAGDIFGPGDLNALLRKYPEIEKAHQKLWAQSTPVLKSVIKEAFEEALGKSGPVPPVLANLLPPAQGTAPGAAGAPAVRDTIFLLKASPIDDEFALWLGPKLEAEGYRVFADILTLQPGDKLRRQVNQALQYRAAKVLLVLRDATLADQHVQDDLDIALEVAKEIDDPRFIIPLRLEQGKKVKGLGDAMPVDFVRGWGEGVASLLDALQRQKVPRSGGSAVIDPNWETFRRRGAVPIVDEAERLTSNWLRAAEAPEVIRYYESIGAIDSRLLDRAIEQFKYPCTLQGAGFITFADQTEINIAFASAGRFQMKHEIPLLDFVDNGYSKLGIGRQVASNLVIVMIKQAWFSFCREKGFVEYHYSNAVGFHASAAQVRTGQRIPWGRQGDQRSSVLRNVAKGHIWQFGVTALPYFWPFWHMKLKARVLFSLDNNTPAGLDIDDPKKLHRLRRSVCKGWRNKQWQGRMLAFLELLSGDSANIRLALAQNAELVIEAAPMLFTSPVSTALPDVLDAEEEEADVSTLGRPNNDDEADE</sequence>
<evidence type="ECO:0000313" key="3">
    <source>
        <dbReference type="EMBL" id="RNJ41828.1"/>
    </source>
</evidence>
<dbReference type="InterPro" id="IPR035897">
    <property type="entry name" value="Toll_tir_struct_dom_sf"/>
</dbReference>
<dbReference type="RefSeq" id="WP_123170115.1">
    <property type="nucleotide sequence ID" value="NZ_QKOD01000015.1"/>
</dbReference>
<evidence type="ECO:0000313" key="4">
    <source>
        <dbReference type="Proteomes" id="UP000275436"/>
    </source>
</evidence>